<evidence type="ECO:0000313" key="6">
    <source>
        <dbReference type="EMBL" id="MBK1881159.1"/>
    </source>
</evidence>
<keyword evidence="2" id="KW-0805">Transcription regulation</keyword>
<dbReference type="EMBL" id="JAENIJ010000002">
    <property type="protein sequence ID" value="MBK1881159.1"/>
    <property type="molecule type" value="Genomic_DNA"/>
</dbReference>
<evidence type="ECO:0000313" key="7">
    <source>
        <dbReference type="Proteomes" id="UP000603141"/>
    </source>
</evidence>
<dbReference type="Gene3D" id="1.10.1740.10">
    <property type="match status" value="1"/>
</dbReference>
<protein>
    <submittedName>
        <fullName evidence="6">Sigma-70 family RNA polymerase sigma factor</fullName>
    </submittedName>
</protein>
<accession>A0A934S4U2</accession>
<evidence type="ECO:0000256" key="4">
    <source>
        <dbReference type="ARBA" id="ARBA00023163"/>
    </source>
</evidence>
<dbReference type="SUPFAM" id="SSF88659">
    <property type="entry name" value="Sigma3 and sigma4 domains of RNA polymerase sigma factors"/>
    <property type="match status" value="1"/>
</dbReference>
<dbReference type="PANTHER" id="PTHR43133:SF51">
    <property type="entry name" value="RNA POLYMERASE SIGMA FACTOR"/>
    <property type="match status" value="1"/>
</dbReference>
<comment type="similarity">
    <text evidence="1">Belongs to the sigma-70 factor family. ECF subfamily.</text>
</comment>
<dbReference type="Pfam" id="PF04542">
    <property type="entry name" value="Sigma70_r2"/>
    <property type="match status" value="1"/>
</dbReference>
<keyword evidence="3" id="KW-0731">Sigma factor</keyword>
<gene>
    <name evidence="6" type="ORF">JIN85_01965</name>
</gene>
<dbReference type="InterPro" id="IPR007627">
    <property type="entry name" value="RNA_pol_sigma70_r2"/>
</dbReference>
<dbReference type="AlphaFoldDB" id="A0A934S4U2"/>
<keyword evidence="7" id="KW-1185">Reference proteome</keyword>
<sequence>MKSAVAAANFSIMDRSRFSELIRDHHQPLIAYARVLCGHPDRAREIVQDSFVAAWQSIGKFDITRDFGSWLRGIVRNKWREDCRRHRREVPLEEPELVGLEEVIRQWCAESGESGLLGRLHDCRAKLPETLSSAVQAYYDDSNSDGESAAAAIGIPAATFRKRLERARTALRQCLESNA</sequence>
<comment type="caution">
    <text evidence="6">The sequence shown here is derived from an EMBL/GenBank/DDBJ whole genome shotgun (WGS) entry which is preliminary data.</text>
</comment>
<evidence type="ECO:0000256" key="2">
    <source>
        <dbReference type="ARBA" id="ARBA00023015"/>
    </source>
</evidence>
<dbReference type="Proteomes" id="UP000603141">
    <property type="component" value="Unassembled WGS sequence"/>
</dbReference>
<dbReference type="RefSeq" id="WP_200267069.1">
    <property type="nucleotide sequence ID" value="NZ_JAENIJ010000002.1"/>
</dbReference>
<evidence type="ECO:0000256" key="3">
    <source>
        <dbReference type="ARBA" id="ARBA00023082"/>
    </source>
</evidence>
<dbReference type="InterPro" id="IPR036388">
    <property type="entry name" value="WH-like_DNA-bd_sf"/>
</dbReference>
<name>A0A934S4U2_9BACT</name>
<dbReference type="Gene3D" id="1.10.10.10">
    <property type="entry name" value="Winged helix-like DNA-binding domain superfamily/Winged helix DNA-binding domain"/>
    <property type="match status" value="1"/>
</dbReference>
<dbReference type="GO" id="GO:0006352">
    <property type="term" value="P:DNA-templated transcription initiation"/>
    <property type="evidence" value="ECO:0007669"/>
    <property type="project" value="InterPro"/>
</dbReference>
<dbReference type="InterPro" id="IPR013324">
    <property type="entry name" value="RNA_pol_sigma_r3/r4-like"/>
</dbReference>
<organism evidence="6 7">
    <name type="scientific">Luteolibacter pohnpeiensis</name>
    <dbReference type="NCBI Taxonomy" id="454153"/>
    <lineage>
        <taxon>Bacteria</taxon>
        <taxon>Pseudomonadati</taxon>
        <taxon>Verrucomicrobiota</taxon>
        <taxon>Verrucomicrobiia</taxon>
        <taxon>Verrucomicrobiales</taxon>
        <taxon>Verrucomicrobiaceae</taxon>
        <taxon>Luteolibacter</taxon>
    </lineage>
</organism>
<dbReference type="PANTHER" id="PTHR43133">
    <property type="entry name" value="RNA POLYMERASE ECF-TYPE SIGMA FACTO"/>
    <property type="match status" value="1"/>
</dbReference>
<proteinExistence type="inferred from homology"/>
<reference evidence="6" key="1">
    <citation type="submission" date="2021-01" db="EMBL/GenBank/DDBJ databases">
        <title>Modified the classification status of verrucomicrobia.</title>
        <authorList>
            <person name="Feng X."/>
        </authorList>
    </citation>
    <scope>NUCLEOTIDE SEQUENCE</scope>
    <source>
        <strain evidence="6">KCTC 22041</strain>
    </source>
</reference>
<dbReference type="SUPFAM" id="SSF88946">
    <property type="entry name" value="Sigma2 domain of RNA polymerase sigma factors"/>
    <property type="match status" value="1"/>
</dbReference>
<evidence type="ECO:0000259" key="5">
    <source>
        <dbReference type="Pfam" id="PF04542"/>
    </source>
</evidence>
<keyword evidence="4" id="KW-0804">Transcription</keyword>
<dbReference type="GO" id="GO:0016987">
    <property type="term" value="F:sigma factor activity"/>
    <property type="evidence" value="ECO:0007669"/>
    <property type="project" value="UniProtKB-KW"/>
</dbReference>
<dbReference type="NCBIfam" id="TIGR02937">
    <property type="entry name" value="sigma70-ECF"/>
    <property type="match status" value="1"/>
</dbReference>
<feature type="domain" description="RNA polymerase sigma-70 region 2" evidence="5">
    <location>
        <begin position="21"/>
        <end position="88"/>
    </location>
</feature>
<evidence type="ECO:0000256" key="1">
    <source>
        <dbReference type="ARBA" id="ARBA00010641"/>
    </source>
</evidence>
<dbReference type="InterPro" id="IPR014284">
    <property type="entry name" value="RNA_pol_sigma-70_dom"/>
</dbReference>
<dbReference type="InterPro" id="IPR013325">
    <property type="entry name" value="RNA_pol_sigma_r2"/>
</dbReference>
<dbReference type="InterPro" id="IPR039425">
    <property type="entry name" value="RNA_pol_sigma-70-like"/>
</dbReference>